<sequence length="383" mass="44247">MWDAVCRARKRVGQWAGQHQTLLVGTGVVVACGAGAYYMVRRVVNEAENMTKDIKRQIAEQQRLSVHLRRTEEECKAAFLRFLPSMKSRIYKQLDLEHVVESLKLLDKNEKDTRDMLWDDAKLIGFTRLYTSVYAYSLLQVLLHCELLIMGRETFDKVASAHAKVDGDDDSKDTLTKQHQFLSSTMDYFFTTGLPKLIEAIEVHVHGHAELHAYELMICLPWRVHEKRNVLPTDLRSLLDELHVAPQWSIEQWQSFLIFPETTSIDDVQLLASAMPWLNELRDILDSPFLLLALQDATNTLVTTLQDQLLASLFDNKQDVPLAKIIPQLKAEAAKYFKPQHQDQLWDDLTKRESLQHLTTSIFAPFAPSIPSYECVYIYWFRL</sequence>
<dbReference type="GO" id="GO:0005778">
    <property type="term" value="C:peroxisomal membrane"/>
    <property type="evidence" value="ECO:0007669"/>
    <property type="project" value="InterPro"/>
</dbReference>
<dbReference type="PANTHER" id="PTHR28080">
    <property type="entry name" value="PEROXISOMAL BIOGENESIS FACTOR 3"/>
    <property type="match status" value="1"/>
</dbReference>
<dbReference type="EMBL" id="VJMI01014854">
    <property type="protein sequence ID" value="KAF0736158.1"/>
    <property type="molecule type" value="Genomic_DNA"/>
</dbReference>
<accession>A0A6A5A9J1</accession>
<dbReference type="AlphaFoldDB" id="A0A6A5A9J1"/>
<proteinExistence type="predicted"/>
<dbReference type="InterPro" id="IPR006966">
    <property type="entry name" value="Peroxin-3"/>
</dbReference>
<keyword evidence="1" id="KW-0472">Membrane</keyword>
<reference evidence="2 3" key="1">
    <citation type="submission" date="2019-06" db="EMBL/GenBank/DDBJ databases">
        <title>Genomics analysis of Aphanomyces spp. identifies a new class of oomycete effector associated with host adaptation.</title>
        <authorList>
            <person name="Gaulin E."/>
        </authorList>
    </citation>
    <scope>NUCLEOTIDE SEQUENCE [LARGE SCALE GENOMIC DNA]</scope>
    <source>
        <strain evidence="2 3">E</strain>
    </source>
</reference>
<dbReference type="GO" id="GO:0045046">
    <property type="term" value="P:protein import into peroxisome membrane"/>
    <property type="evidence" value="ECO:0007669"/>
    <property type="project" value="TreeGrafter"/>
</dbReference>
<gene>
    <name evidence="2" type="ORF">AaE_009012</name>
</gene>
<dbReference type="PROSITE" id="PS51257">
    <property type="entry name" value="PROKAR_LIPOPROTEIN"/>
    <property type="match status" value="1"/>
</dbReference>
<organism evidence="2 3">
    <name type="scientific">Aphanomyces astaci</name>
    <name type="common">Crayfish plague agent</name>
    <dbReference type="NCBI Taxonomy" id="112090"/>
    <lineage>
        <taxon>Eukaryota</taxon>
        <taxon>Sar</taxon>
        <taxon>Stramenopiles</taxon>
        <taxon>Oomycota</taxon>
        <taxon>Saprolegniomycetes</taxon>
        <taxon>Saprolegniales</taxon>
        <taxon>Verrucalvaceae</taxon>
        <taxon>Aphanomyces</taxon>
    </lineage>
</organism>
<dbReference type="GO" id="GO:0030674">
    <property type="term" value="F:protein-macromolecule adaptor activity"/>
    <property type="evidence" value="ECO:0007669"/>
    <property type="project" value="TreeGrafter"/>
</dbReference>
<keyword evidence="1" id="KW-0812">Transmembrane</keyword>
<dbReference type="Pfam" id="PF04882">
    <property type="entry name" value="Peroxin-3"/>
    <property type="match status" value="1"/>
</dbReference>
<evidence type="ECO:0000313" key="3">
    <source>
        <dbReference type="Proteomes" id="UP000469452"/>
    </source>
</evidence>
<evidence type="ECO:0000256" key="1">
    <source>
        <dbReference type="SAM" id="Phobius"/>
    </source>
</evidence>
<name>A0A6A5A9J1_APHAT</name>
<evidence type="ECO:0000313" key="2">
    <source>
        <dbReference type="EMBL" id="KAF0736158.1"/>
    </source>
</evidence>
<protein>
    <submittedName>
        <fullName evidence="2">Uncharacterized protein</fullName>
    </submittedName>
</protein>
<keyword evidence="1" id="KW-1133">Transmembrane helix</keyword>
<dbReference type="VEuPathDB" id="FungiDB:H257_06371"/>
<comment type="caution">
    <text evidence="2">The sequence shown here is derived from an EMBL/GenBank/DDBJ whole genome shotgun (WGS) entry which is preliminary data.</text>
</comment>
<dbReference type="PANTHER" id="PTHR28080:SF1">
    <property type="entry name" value="PEROXISOMAL BIOGENESIS FACTOR 3"/>
    <property type="match status" value="1"/>
</dbReference>
<feature type="transmembrane region" description="Helical" evidence="1">
    <location>
        <begin position="21"/>
        <end position="40"/>
    </location>
</feature>
<dbReference type="Proteomes" id="UP000469452">
    <property type="component" value="Unassembled WGS sequence"/>
</dbReference>